<dbReference type="PROSITE" id="PS01036">
    <property type="entry name" value="HSP70_3"/>
    <property type="match status" value="1"/>
</dbReference>
<dbReference type="InterPro" id="IPR013126">
    <property type="entry name" value="Hsp_70_fam"/>
</dbReference>
<dbReference type="Gene3D" id="3.90.640.10">
    <property type="entry name" value="Actin, Chain A, domain 4"/>
    <property type="match status" value="1"/>
</dbReference>
<dbReference type="Pfam" id="PF00012">
    <property type="entry name" value="HSP70"/>
    <property type="match status" value="1"/>
</dbReference>
<dbReference type="InParanoid" id="A0A6P9ADD5"/>
<evidence type="ECO:0000256" key="2">
    <source>
        <dbReference type="ARBA" id="ARBA00022741"/>
    </source>
</evidence>
<dbReference type="GO" id="GO:0140662">
    <property type="term" value="F:ATP-dependent protein folding chaperone"/>
    <property type="evidence" value="ECO:0007669"/>
    <property type="project" value="InterPro"/>
</dbReference>
<organism evidence="6">
    <name type="scientific">Thrips palmi</name>
    <name type="common">Melon thrips</name>
    <dbReference type="NCBI Taxonomy" id="161013"/>
    <lineage>
        <taxon>Eukaryota</taxon>
        <taxon>Metazoa</taxon>
        <taxon>Ecdysozoa</taxon>
        <taxon>Arthropoda</taxon>
        <taxon>Hexapoda</taxon>
        <taxon>Insecta</taxon>
        <taxon>Pterygota</taxon>
        <taxon>Neoptera</taxon>
        <taxon>Paraneoptera</taxon>
        <taxon>Thysanoptera</taxon>
        <taxon>Terebrantia</taxon>
        <taxon>Thripoidea</taxon>
        <taxon>Thripidae</taxon>
        <taxon>Thrips</taxon>
    </lineage>
</organism>
<dbReference type="Gene3D" id="2.60.34.10">
    <property type="entry name" value="Substrate Binding Domain Of DNAk, Chain A, domain 1"/>
    <property type="match status" value="1"/>
</dbReference>
<evidence type="ECO:0000256" key="1">
    <source>
        <dbReference type="ARBA" id="ARBA00007381"/>
    </source>
</evidence>
<keyword evidence="5" id="KW-1185">Reference proteome</keyword>
<dbReference type="Gene3D" id="3.30.30.30">
    <property type="match status" value="1"/>
</dbReference>
<proteinExistence type="inferred from homology"/>
<evidence type="ECO:0000313" key="6">
    <source>
        <dbReference type="RefSeq" id="XP_034253831.1"/>
    </source>
</evidence>
<evidence type="ECO:0000256" key="3">
    <source>
        <dbReference type="ARBA" id="ARBA00022840"/>
    </source>
</evidence>
<dbReference type="OrthoDB" id="6228894at2759"/>
<dbReference type="PRINTS" id="PR00301">
    <property type="entry name" value="HEATSHOCK70"/>
</dbReference>
<sequence length="624" mass="67986">MTCRCRGGTAMAHPRVAALGIDLGTTYSCVAVVLNGKVEVVANDFGARTTPSVVGFIDGEEAELVGDAAASQAHRNPENVVWDAKRMVGRPFSRLQPDDVARWPFSVAAADKDKILIRVTHNDISKSFSPEEISAKVVKKMKDVSEAFLGYPVNQAVITVPAYFNSAQRAATRKAGALAGLTVHRTVPEPSAAALAYAMQQMSNTTRRVLVYDLGGGTFDVTVANVRGCLVTVRAVGGDSHLGGQDFDNRIFDHIAKEIERKTGRQVAGNPRKARRLLTMCERLKQDLSAVTRAELDVLPLIGEELPIAMTRAKFEDLTRDLLNRTRDAVADVLQSINMDVDAIDEVVLVGGSTRMPAVHRLLADFFPGTNINKSLNPDEAVAYGAAALAARLAGDRTQYLAGVLVNDVTPISFGLGEEDGGFSVLIPRNTPIPFSCSRLYLTVYDHQDVLSLKVYQGERTVASRNAFIGEYRVEDLPRREAGLEVEVRLSIDSDGVLTVEARHPVTRVWGGCTVQTVDCTAFGEQVPAGTPEVKADDEVTDRHELARLGARFRLSKYLHDLAERRDTDDLPIAVVNEIKATQTWMDAGQYSKKDYVTKFAALRRLLPGSGRRAAAIANKKFIK</sequence>
<dbReference type="PROSITE" id="PS00297">
    <property type="entry name" value="HSP70_1"/>
    <property type="match status" value="1"/>
</dbReference>
<dbReference type="PANTHER" id="PTHR19375">
    <property type="entry name" value="HEAT SHOCK PROTEIN 70KDA"/>
    <property type="match status" value="1"/>
</dbReference>
<name>A0A6P9ADD5_THRPL</name>
<accession>A0A6P9ADD5</accession>
<dbReference type="Gene3D" id="3.30.420.40">
    <property type="match status" value="2"/>
</dbReference>
<dbReference type="GeneID" id="117652815"/>
<dbReference type="RefSeq" id="XP_034253831.1">
    <property type="nucleotide sequence ID" value="XM_034397940.1"/>
</dbReference>
<dbReference type="FunFam" id="3.90.640.10:FF:000010">
    <property type="entry name" value="heat shock 70 kDa protein 14"/>
    <property type="match status" value="1"/>
</dbReference>
<reference evidence="6" key="1">
    <citation type="submission" date="2025-08" db="UniProtKB">
        <authorList>
            <consortium name="RefSeq"/>
        </authorList>
    </citation>
    <scope>IDENTIFICATION</scope>
    <source>
        <tissue evidence="6">Total insect</tissue>
    </source>
</reference>
<keyword evidence="2 4" id="KW-0547">Nucleotide-binding</keyword>
<dbReference type="InterPro" id="IPR043129">
    <property type="entry name" value="ATPase_NBD"/>
</dbReference>
<keyword evidence="3 4" id="KW-0067">ATP-binding</keyword>
<dbReference type="GO" id="GO:0005524">
    <property type="term" value="F:ATP binding"/>
    <property type="evidence" value="ECO:0007669"/>
    <property type="project" value="UniProtKB-KW"/>
</dbReference>
<evidence type="ECO:0000256" key="4">
    <source>
        <dbReference type="RuleBase" id="RU003322"/>
    </source>
</evidence>
<dbReference type="InterPro" id="IPR018181">
    <property type="entry name" value="Heat_shock_70_CS"/>
</dbReference>
<comment type="similarity">
    <text evidence="1 4">Belongs to the heat shock protein 70 family.</text>
</comment>
<evidence type="ECO:0000313" key="5">
    <source>
        <dbReference type="Proteomes" id="UP000515158"/>
    </source>
</evidence>
<dbReference type="AlphaFoldDB" id="A0A6P9ADD5"/>
<dbReference type="SUPFAM" id="SSF100920">
    <property type="entry name" value="Heat shock protein 70kD (HSP70), peptide-binding domain"/>
    <property type="match status" value="1"/>
</dbReference>
<protein>
    <submittedName>
        <fullName evidence="6">Heat shock 70 kDa protein II-like isoform X1</fullName>
    </submittedName>
</protein>
<dbReference type="SUPFAM" id="SSF53067">
    <property type="entry name" value="Actin-like ATPase domain"/>
    <property type="match status" value="2"/>
</dbReference>
<dbReference type="FunFam" id="3.30.30.30:FF:000005">
    <property type="entry name" value="Heat shock protein ssb1"/>
    <property type="match status" value="1"/>
</dbReference>
<dbReference type="KEGG" id="tpal:117652815"/>
<dbReference type="InterPro" id="IPR029047">
    <property type="entry name" value="HSP70_peptide-bd_sf"/>
</dbReference>
<gene>
    <name evidence="6" type="primary">LOC117652815</name>
</gene>
<dbReference type="CDD" id="cd24028">
    <property type="entry name" value="ASKHA_NBD_HSP70_HSPA1-like"/>
    <property type="match status" value="1"/>
</dbReference>
<dbReference type="Proteomes" id="UP000515158">
    <property type="component" value="Unplaced"/>
</dbReference>